<proteinExistence type="inferred from homology"/>
<protein>
    <submittedName>
        <fullName evidence="7">Uncharacterized protein</fullName>
    </submittedName>
</protein>
<name>A0AAV9I4R4_9PEZI</name>
<reference evidence="7" key="1">
    <citation type="journal article" date="2023" name="Mol. Phylogenet. Evol.">
        <title>Genome-scale phylogeny and comparative genomics of the fungal order Sordariales.</title>
        <authorList>
            <person name="Hensen N."/>
            <person name="Bonometti L."/>
            <person name="Westerberg I."/>
            <person name="Brannstrom I.O."/>
            <person name="Guillou S."/>
            <person name="Cros-Aarteil S."/>
            <person name="Calhoun S."/>
            <person name="Haridas S."/>
            <person name="Kuo A."/>
            <person name="Mondo S."/>
            <person name="Pangilinan J."/>
            <person name="Riley R."/>
            <person name="LaButti K."/>
            <person name="Andreopoulos B."/>
            <person name="Lipzen A."/>
            <person name="Chen C."/>
            <person name="Yan M."/>
            <person name="Daum C."/>
            <person name="Ng V."/>
            <person name="Clum A."/>
            <person name="Steindorff A."/>
            <person name="Ohm R.A."/>
            <person name="Martin F."/>
            <person name="Silar P."/>
            <person name="Natvig D.O."/>
            <person name="Lalanne C."/>
            <person name="Gautier V."/>
            <person name="Ament-Velasquez S.L."/>
            <person name="Kruys A."/>
            <person name="Hutchinson M.I."/>
            <person name="Powell A.J."/>
            <person name="Barry K."/>
            <person name="Miller A.N."/>
            <person name="Grigoriev I.V."/>
            <person name="Debuchy R."/>
            <person name="Gladieux P."/>
            <person name="Hiltunen Thoren M."/>
            <person name="Johannesson H."/>
        </authorList>
    </citation>
    <scope>NUCLEOTIDE SEQUENCE</scope>
    <source>
        <strain evidence="7">PSN324</strain>
    </source>
</reference>
<dbReference type="Pfam" id="PF08592">
    <property type="entry name" value="Anthrone_oxy"/>
    <property type="match status" value="1"/>
</dbReference>
<keyword evidence="2 6" id="KW-0812">Transmembrane</keyword>
<evidence type="ECO:0000256" key="1">
    <source>
        <dbReference type="ARBA" id="ARBA00004141"/>
    </source>
</evidence>
<organism evidence="7 8">
    <name type="scientific">Cladorrhinum samala</name>
    <dbReference type="NCBI Taxonomy" id="585594"/>
    <lineage>
        <taxon>Eukaryota</taxon>
        <taxon>Fungi</taxon>
        <taxon>Dikarya</taxon>
        <taxon>Ascomycota</taxon>
        <taxon>Pezizomycotina</taxon>
        <taxon>Sordariomycetes</taxon>
        <taxon>Sordariomycetidae</taxon>
        <taxon>Sordariales</taxon>
        <taxon>Podosporaceae</taxon>
        <taxon>Cladorrhinum</taxon>
    </lineage>
</organism>
<dbReference type="AlphaFoldDB" id="A0AAV9I4R4"/>
<gene>
    <name evidence="7" type="ORF">QBC42DRAFT_215667</name>
</gene>
<comment type="subcellular location">
    <subcellularLocation>
        <location evidence="1">Membrane</location>
        <topology evidence="1">Multi-pass membrane protein</topology>
    </subcellularLocation>
</comment>
<accession>A0AAV9I4R4</accession>
<evidence type="ECO:0000256" key="4">
    <source>
        <dbReference type="ARBA" id="ARBA00023136"/>
    </source>
</evidence>
<evidence type="ECO:0000256" key="6">
    <source>
        <dbReference type="SAM" id="Phobius"/>
    </source>
</evidence>
<feature type="transmembrane region" description="Helical" evidence="6">
    <location>
        <begin position="170"/>
        <end position="188"/>
    </location>
</feature>
<keyword evidence="3 6" id="KW-1133">Transmembrane helix</keyword>
<dbReference type="InterPro" id="IPR013901">
    <property type="entry name" value="Anthrone_oxy"/>
</dbReference>
<comment type="caution">
    <text evidence="7">The sequence shown here is derived from an EMBL/GenBank/DDBJ whole genome shotgun (WGS) entry which is preliminary data.</text>
</comment>
<keyword evidence="4 6" id="KW-0472">Membrane</keyword>
<evidence type="ECO:0000313" key="7">
    <source>
        <dbReference type="EMBL" id="KAK4466805.1"/>
    </source>
</evidence>
<dbReference type="PANTHER" id="PTHR35042:SF1">
    <property type="entry name" value="DUF1772-DOMAIN-CONTAINING PROTEIN"/>
    <property type="match status" value="1"/>
</dbReference>
<dbReference type="EMBL" id="MU864929">
    <property type="protein sequence ID" value="KAK4466805.1"/>
    <property type="molecule type" value="Genomic_DNA"/>
</dbReference>
<reference evidence="7" key="2">
    <citation type="submission" date="2023-06" db="EMBL/GenBank/DDBJ databases">
        <authorList>
            <consortium name="Lawrence Berkeley National Laboratory"/>
            <person name="Mondo S.J."/>
            <person name="Hensen N."/>
            <person name="Bonometti L."/>
            <person name="Westerberg I."/>
            <person name="Brannstrom I.O."/>
            <person name="Guillou S."/>
            <person name="Cros-Aarteil S."/>
            <person name="Calhoun S."/>
            <person name="Haridas S."/>
            <person name="Kuo A."/>
            <person name="Pangilinan J."/>
            <person name="Riley R."/>
            <person name="Labutti K."/>
            <person name="Andreopoulos B."/>
            <person name="Lipzen A."/>
            <person name="Chen C."/>
            <person name="Yanf M."/>
            <person name="Daum C."/>
            <person name="Ng V."/>
            <person name="Clum A."/>
            <person name="Steindorff A."/>
            <person name="Ohm R."/>
            <person name="Martin F."/>
            <person name="Silar P."/>
            <person name="Natvig D."/>
            <person name="Lalanne C."/>
            <person name="Gautier V."/>
            <person name="Ament-Velasquez S.L."/>
            <person name="Kruys A."/>
            <person name="Hutchinson M.I."/>
            <person name="Powell A.J."/>
            <person name="Barry K."/>
            <person name="Miller A.N."/>
            <person name="Grigoriev I.V."/>
            <person name="Debuchy R."/>
            <person name="Gladieux P."/>
            <person name="Thoren M.H."/>
            <person name="Johannesson H."/>
        </authorList>
    </citation>
    <scope>NUCLEOTIDE SEQUENCE</scope>
    <source>
        <strain evidence="7">PSN324</strain>
    </source>
</reference>
<comment type="similarity">
    <text evidence="5">Belongs to the anthrone oxygenase family.</text>
</comment>
<dbReference type="GO" id="GO:0016020">
    <property type="term" value="C:membrane"/>
    <property type="evidence" value="ECO:0007669"/>
    <property type="project" value="UniProtKB-SubCell"/>
</dbReference>
<evidence type="ECO:0000313" key="8">
    <source>
        <dbReference type="Proteomes" id="UP001321749"/>
    </source>
</evidence>
<dbReference type="Proteomes" id="UP001321749">
    <property type="component" value="Unassembled WGS sequence"/>
</dbReference>
<dbReference type="PANTHER" id="PTHR35042">
    <property type="entry name" value="ANTHRONE OXYGENASE ENCC"/>
    <property type="match status" value="1"/>
</dbReference>
<sequence length="195" mass="21015">MPAIFPEAVVGTTIACSFILLGNAITQSFMGVPALLVDFPHPTSPNHAAAARHLGKQWPVFWKVGNVFFRPISTLGVLGYSYAGYCAYRAATRTGVILGSDRLEGGASSGPDWKLFAVGAVCHLVTVVHSAVNMQPLNAKIDALRGDTVGVRVDSSLAEWYARRWQKLNLVRLVMPLVAGSLALWQGLKGRFSSY</sequence>
<evidence type="ECO:0000256" key="5">
    <source>
        <dbReference type="ARBA" id="ARBA00034313"/>
    </source>
</evidence>
<evidence type="ECO:0000256" key="2">
    <source>
        <dbReference type="ARBA" id="ARBA00022692"/>
    </source>
</evidence>
<evidence type="ECO:0000256" key="3">
    <source>
        <dbReference type="ARBA" id="ARBA00022989"/>
    </source>
</evidence>
<keyword evidence="8" id="KW-1185">Reference proteome</keyword>